<dbReference type="InterPro" id="IPR036390">
    <property type="entry name" value="WH_DNA-bd_sf"/>
</dbReference>
<keyword evidence="1" id="KW-0805">Transcription regulation</keyword>
<dbReference type="GO" id="GO:0003700">
    <property type="term" value="F:DNA-binding transcription factor activity"/>
    <property type="evidence" value="ECO:0007669"/>
    <property type="project" value="InterPro"/>
</dbReference>
<evidence type="ECO:0000313" key="7">
    <source>
        <dbReference type="Proteomes" id="UP000198548"/>
    </source>
</evidence>
<dbReference type="PROSITE" id="PS50949">
    <property type="entry name" value="HTH_GNTR"/>
    <property type="match status" value="1"/>
</dbReference>
<name>A0A1H7RBB0_9LACT</name>
<dbReference type="CDD" id="cd07377">
    <property type="entry name" value="WHTH_GntR"/>
    <property type="match status" value="1"/>
</dbReference>
<proteinExistence type="predicted"/>
<evidence type="ECO:0000256" key="2">
    <source>
        <dbReference type="ARBA" id="ARBA00023125"/>
    </source>
</evidence>
<dbReference type="Gene3D" id="1.10.10.10">
    <property type="entry name" value="Winged helix-like DNA-binding domain superfamily/Winged helix DNA-binding domain"/>
    <property type="match status" value="1"/>
</dbReference>
<dbReference type="Pfam" id="PF00392">
    <property type="entry name" value="GntR"/>
    <property type="match status" value="1"/>
</dbReference>
<dbReference type="Pfam" id="PF13377">
    <property type="entry name" value="Peripla_BP_3"/>
    <property type="match status" value="1"/>
</dbReference>
<dbReference type="STRING" id="426703.SAMN04488100_10433"/>
<dbReference type="Proteomes" id="UP000321425">
    <property type="component" value="Unassembled WGS sequence"/>
</dbReference>
<dbReference type="GO" id="GO:0000976">
    <property type="term" value="F:transcription cis-regulatory region binding"/>
    <property type="evidence" value="ECO:0007669"/>
    <property type="project" value="TreeGrafter"/>
</dbReference>
<evidence type="ECO:0000313" key="5">
    <source>
        <dbReference type="EMBL" id="GEK88828.1"/>
    </source>
</evidence>
<organism evidence="6 7">
    <name type="scientific">Alkalibacterium putridalgicola</name>
    <dbReference type="NCBI Taxonomy" id="426703"/>
    <lineage>
        <taxon>Bacteria</taxon>
        <taxon>Bacillati</taxon>
        <taxon>Bacillota</taxon>
        <taxon>Bacilli</taxon>
        <taxon>Lactobacillales</taxon>
        <taxon>Carnobacteriaceae</taxon>
        <taxon>Alkalibacterium</taxon>
    </lineage>
</organism>
<dbReference type="CDD" id="cd01541">
    <property type="entry name" value="PBP1_AraR"/>
    <property type="match status" value="1"/>
</dbReference>
<gene>
    <name evidence="5" type="primary">araR</name>
    <name evidence="5" type="ORF">APU01nite_08670</name>
    <name evidence="6" type="ORF">SAMN04488100_10433</name>
</gene>
<dbReference type="InterPro" id="IPR000524">
    <property type="entry name" value="Tscrpt_reg_HTH_GntR"/>
</dbReference>
<feature type="domain" description="HTH gntR-type" evidence="4">
    <location>
        <begin position="4"/>
        <end position="72"/>
    </location>
</feature>
<dbReference type="EMBL" id="BJUX01000007">
    <property type="protein sequence ID" value="GEK88828.1"/>
    <property type="molecule type" value="Genomic_DNA"/>
</dbReference>
<dbReference type="Proteomes" id="UP000198548">
    <property type="component" value="Unassembled WGS sequence"/>
</dbReference>
<reference evidence="5 8" key="2">
    <citation type="submission" date="2019-07" db="EMBL/GenBank/DDBJ databases">
        <title>Whole genome shotgun sequence of Alkalibacterium putridalgicola NBRC 103243.</title>
        <authorList>
            <person name="Hosoyama A."/>
            <person name="Uohara A."/>
            <person name="Ohji S."/>
            <person name="Ichikawa N."/>
        </authorList>
    </citation>
    <scope>NUCLEOTIDE SEQUENCE [LARGE SCALE GENOMIC DNA]</scope>
    <source>
        <strain evidence="5 8">NBRC 103243</strain>
    </source>
</reference>
<keyword evidence="3" id="KW-0804">Transcription</keyword>
<dbReference type="InterPro" id="IPR046335">
    <property type="entry name" value="LacI/GalR-like_sensor"/>
</dbReference>
<dbReference type="PRINTS" id="PR00035">
    <property type="entry name" value="HTHGNTR"/>
</dbReference>
<dbReference type="PANTHER" id="PTHR30146:SF150">
    <property type="entry name" value="ARABINOSE METABOLISM TRANSCRIPTIONAL REPRESSOR"/>
    <property type="match status" value="1"/>
</dbReference>
<dbReference type="InterPro" id="IPR033532">
    <property type="entry name" value="AraR_ligand_bind_dom"/>
</dbReference>
<dbReference type="OrthoDB" id="9813468at2"/>
<sequence>MNKPAKYIVIKNDIKKAIEKEDYVLGTKIPSEAELRAKYQVSRHTIRQAIAELVNDGYLLKQQGSGTFVSDQYKTQIKPNGKKKIGVITTYLSDYIFPSIIRGIEEELSKHDYSLMLSSTRNNVNNERSNLENMIAQNVDGLIVEPTKSNLMNPNLNYYLSLAEKHTPLVMLNAGYDELDLPVIALDDIKAGMLATNHLIELGHTKIGMIIKADDLQGKNRLKGYIKALQQAGLSFNSEHILRYDTESKPFISDKIRPLLNSDDIPTAFVAYNDEIAVTLIHDIHAAGKSCPDDFSIVSHDNSFYSTLLPTVKLTSVNHPKEELGRAAAKWIVDAVEGKKSNKSIIFEPELVVRNSTKHL</sequence>
<dbReference type="EMBL" id="FOBL01000004">
    <property type="protein sequence ID" value="SEL57483.1"/>
    <property type="molecule type" value="Genomic_DNA"/>
</dbReference>
<dbReference type="SMART" id="SM00345">
    <property type="entry name" value="HTH_GNTR"/>
    <property type="match status" value="1"/>
</dbReference>
<dbReference type="InterPro" id="IPR028082">
    <property type="entry name" value="Peripla_BP_I"/>
</dbReference>
<dbReference type="AlphaFoldDB" id="A0A1H7RBB0"/>
<evidence type="ECO:0000256" key="3">
    <source>
        <dbReference type="ARBA" id="ARBA00023163"/>
    </source>
</evidence>
<keyword evidence="8" id="KW-1185">Reference proteome</keyword>
<reference evidence="6 7" key="1">
    <citation type="submission" date="2016-10" db="EMBL/GenBank/DDBJ databases">
        <authorList>
            <person name="de Groot N.N."/>
        </authorList>
    </citation>
    <scope>NUCLEOTIDE SEQUENCE [LARGE SCALE GENOMIC DNA]</scope>
    <source>
        <strain evidence="6 7">DSM 19182</strain>
    </source>
</reference>
<dbReference type="Gene3D" id="3.40.50.2300">
    <property type="match status" value="2"/>
</dbReference>
<evidence type="ECO:0000313" key="6">
    <source>
        <dbReference type="EMBL" id="SEL57483.1"/>
    </source>
</evidence>
<protein>
    <submittedName>
        <fullName evidence="5 6">GntR family transcriptional regulator</fullName>
    </submittedName>
</protein>
<dbReference type="FunFam" id="1.10.10.10:FF:000079">
    <property type="entry name" value="GntR family transcriptional regulator"/>
    <property type="match status" value="1"/>
</dbReference>
<dbReference type="SUPFAM" id="SSF46785">
    <property type="entry name" value="Winged helix' DNA-binding domain"/>
    <property type="match status" value="1"/>
</dbReference>
<dbReference type="SUPFAM" id="SSF53822">
    <property type="entry name" value="Periplasmic binding protein-like I"/>
    <property type="match status" value="1"/>
</dbReference>
<evidence type="ECO:0000256" key="1">
    <source>
        <dbReference type="ARBA" id="ARBA00023015"/>
    </source>
</evidence>
<dbReference type="RefSeq" id="WP_091486825.1">
    <property type="nucleotide sequence ID" value="NZ_BJUX01000007.1"/>
</dbReference>
<keyword evidence="2" id="KW-0238">DNA-binding</keyword>
<evidence type="ECO:0000259" key="4">
    <source>
        <dbReference type="PROSITE" id="PS50949"/>
    </source>
</evidence>
<dbReference type="PANTHER" id="PTHR30146">
    <property type="entry name" value="LACI-RELATED TRANSCRIPTIONAL REPRESSOR"/>
    <property type="match status" value="1"/>
</dbReference>
<accession>A0A1H7RBB0</accession>
<evidence type="ECO:0000313" key="8">
    <source>
        <dbReference type="Proteomes" id="UP000321425"/>
    </source>
</evidence>
<dbReference type="InterPro" id="IPR036388">
    <property type="entry name" value="WH-like_DNA-bd_sf"/>
</dbReference>